<dbReference type="GO" id="GO:0003677">
    <property type="term" value="F:DNA binding"/>
    <property type="evidence" value="ECO:0007669"/>
    <property type="project" value="UniProtKB-KW"/>
</dbReference>
<gene>
    <name evidence="5" type="ORF">COY37_01935</name>
</gene>
<name>A0A2M7T9Y4_9ACTN</name>
<evidence type="ECO:0000313" key="6">
    <source>
        <dbReference type="Proteomes" id="UP000230956"/>
    </source>
</evidence>
<organism evidence="5 6">
    <name type="scientific">Candidatus Aquicultor secundus</name>
    <dbReference type="NCBI Taxonomy" id="1973895"/>
    <lineage>
        <taxon>Bacteria</taxon>
        <taxon>Bacillati</taxon>
        <taxon>Actinomycetota</taxon>
        <taxon>Candidatus Aquicultoria</taxon>
        <taxon>Candidatus Aquicultorales</taxon>
        <taxon>Candidatus Aquicultoraceae</taxon>
        <taxon>Candidatus Aquicultor</taxon>
    </lineage>
</organism>
<dbReference type="SUPFAM" id="SSF46785">
    <property type="entry name" value="Winged helix' DNA-binding domain"/>
    <property type="match status" value="1"/>
</dbReference>
<keyword evidence="3" id="KW-0238">DNA-binding</keyword>
<protein>
    <recommendedName>
        <fullName evidence="7">BlaI/MecI/CopY family transcriptional regulator</fullName>
    </recommendedName>
</protein>
<dbReference type="Pfam" id="PF03965">
    <property type="entry name" value="Penicillinase_R"/>
    <property type="match status" value="1"/>
</dbReference>
<sequence length="135" mass="15345">MEREPRTRKRSKKLGINGLSTLEADIMNIVWQYKKITVREVHETMLEEGYIPYTTVMAAMNNMAQKGLLKQNKNGKAYVYSAAIGRDTMAKLIVDTVVNKILGGVATPLISHLLKLKKEEDVEKLLELRKELNSK</sequence>
<dbReference type="InterPro" id="IPR005650">
    <property type="entry name" value="BlaI_family"/>
</dbReference>
<dbReference type="EMBL" id="PFNG01000045">
    <property type="protein sequence ID" value="PIZ41702.1"/>
    <property type="molecule type" value="Genomic_DNA"/>
</dbReference>
<dbReference type="PIRSF" id="PIRSF019455">
    <property type="entry name" value="CopR_AtkY"/>
    <property type="match status" value="1"/>
</dbReference>
<proteinExistence type="inferred from homology"/>
<dbReference type="InterPro" id="IPR036388">
    <property type="entry name" value="WH-like_DNA-bd_sf"/>
</dbReference>
<evidence type="ECO:0000256" key="4">
    <source>
        <dbReference type="ARBA" id="ARBA00023163"/>
    </source>
</evidence>
<reference evidence="6" key="1">
    <citation type="submission" date="2017-09" db="EMBL/GenBank/DDBJ databases">
        <title>Depth-based differentiation of microbial function through sediment-hosted aquifers and enrichment of novel symbionts in the deep terrestrial subsurface.</title>
        <authorList>
            <person name="Probst A.J."/>
            <person name="Ladd B."/>
            <person name="Jarett J.K."/>
            <person name="Geller-Mcgrath D.E."/>
            <person name="Sieber C.M.K."/>
            <person name="Emerson J.B."/>
            <person name="Anantharaman K."/>
            <person name="Thomas B.C."/>
            <person name="Malmstrom R."/>
            <person name="Stieglmeier M."/>
            <person name="Klingl A."/>
            <person name="Woyke T."/>
            <person name="Ryan C.M."/>
            <person name="Banfield J.F."/>
        </authorList>
    </citation>
    <scope>NUCLEOTIDE SEQUENCE [LARGE SCALE GENOMIC DNA]</scope>
</reference>
<evidence type="ECO:0000313" key="5">
    <source>
        <dbReference type="EMBL" id="PIZ41702.1"/>
    </source>
</evidence>
<comment type="similarity">
    <text evidence="1">Belongs to the BlaI transcriptional regulatory family.</text>
</comment>
<evidence type="ECO:0008006" key="7">
    <source>
        <dbReference type="Google" id="ProtNLM"/>
    </source>
</evidence>
<evidence type="ECO:0000256" key="1">
    <source>
        <dbReference type="ARBA" id="ARBA00011046"/>
    </source>
</evidence>
<keyword evidence="4" id="KW-0804">Transcription</keyword>
<dbReference type="GO" id="GO:0045892">
    <property type="term" value="P:negative regulation of DNA-templated transcription"/>
    <property type="evidence" value="ECO:0007669"/>
    <property type="project" value="InterPro"/>
</dbReference>
<dbReference type="AlphaFoldDB" id="A0A2M7T9Y4"/>
<keyword evidence="2" id="KW-0805">Transcription regulation</keyword>
<evidence type="ECO:0000256" key="2">
    <source>
        <dbReference type="ARBA" id="ARBA00023015"/>
    </source>
</evidence>
<dbReference type="Gene3D" id="1.10.10.10">
    <property type="entry name" value="Winged helix-like DNA-binding domain superfamily/Winged helix DNA-binding domain"/>
    <property type="match status" value="1"/>
</dbReference>
<dbReference type="RefSeq" id="WP_286678895.1">
    <property type="nucleotide sequence ID" value="NZ_MNXI01000112.1"/>
</dbReference>
<dbReference type="InterPro" id="IPR036390">
    <property type="entry name" value="WH_DNA-bd_sf"/>
</dbReference>
<dbReference type="Proteomes" id="UP000230956">
    <property type="component" value="Unassembled WGS sequence"/>
</dbReference>
<comment type="caution">
    <text evidence="5">The sequence shown here is derived from an EMBL/GenBank/DDBJ whole genome shotgun (WGS) entry which is preliminary data.</text>
</comment>
<accession>A0A2M7T9Y4</accession>
<evidence type="ECO:0000256" key="3">
    <source>
        <dbReference type="ARBA" id="ARBA00023125"/>
    </source>
</evidence>